<name>A0A0X8FLC6_9LACT</name>
<proteinExistence type="predicted"/>
<dbReference type="KEGG" id="auh:AWM75_01430"/>
<dbReference type="RefSeq" id="WP_067977412.1">
    <property type="nucleotide sequence ID" value="NZ_CP014163.1"/>
</dbReference>
<dbReference type="EMBL" id="CP014163">
    <property type="protein sequence ID" value="AMB98737.1"/>
    <property type="molecule type" value="Genomic_DNA"/>
</dbReference>
<protein>
    <submittedName>
        <fullName evidence="1">Uncharacterized protein</fullName>
    </submittedName>
</protein>
<reference evidence="2" key="2">
    <citation type="submission" date="2016-01" db="EMBL/GenBank/DDBJ databases">
        <title>Six Aerococcus type strain genome sequencing and assembly using PacBio and Illumina Hiseq.</title>
        <authorList>
            <person name="Carkaci D."/>
            <person name="Dargis R."/>
            <person name="Nielsen X.C."/>
            <person name="Skovgaard O."/>
            <person name="Fuursted K."/>
            <person name="Christensen J.J."/>
        </authorList>
    </citation>
    <scope>NUCLEOTIDE SEQUENCE [LARGE SCALE GENOMIC DNA]</scope>
    <source>
        <strain evidence="2">CCUG42038B</strain>
    </source>
</reference>
<organism evidence="1 2">
    <name type="scientific">Aerococcus urinaehominis</name>
    <dbReference type="NCBI Taxonomy" id="128944"/>
    <lineage>
        <taxon>Bacteria</taxon>
        <taxon>Bacillati</taxon>
        <taxon>Bacillota</taxon>
        <taxon>Bacilli</taxon>
        <taxon>Lactobacillales</taxon>
        <taxon>Aerococcaceae</taxon>
        <taxon>Aerococcus</taxon>
    </lineage>
</organism>
<reference evidence="1 2" key="1">
    <citation type="journal article" date="2016" name="Genome Announc.">
        <title>Complete Genome Sequences of Aerococcus christensenii CCUG 28831T, Aerococcus sanguinicola CCUG 43001T, Aerococcus urinae CCUG 36881T, Aerococcus urinaeequi CCUG 28094T, Aerococcus urinaehominis CCUG 42038 BT, and Aerococcus viridans CCUG 4311T.</title>
        <authorList>
            <person name="Carkaci D."/>
            <person name="Dargis R."/>
            <person name="Nielsen X.C."/>
            <person name="Skovgaard O."/>
            <person name="Fuursted K."/>
            <person name="Christensen J.J."/>
        </authorList>
    </citation>
    <scope>NUCLEOTIDE SEQUENCE [LARGE SCALE GENOMIC DNA]</scope>
    <source>
        <strain evidence="1 2">CCUG42038B</strain>
    </source>
</reference>
<evidence type="ECO:0000313" key="2">
    <source>
        <dbReference type="Proteomes" id="UP000062260"/>
    </source>
</evidence>
<evidence type="ECO:0000313" key="1">
    <source>
        <dbReference type="EMBL" id="AMB98737.1"/>
    </source>
</evidence>
<dbReference type="Proteomes" id="UP000062260">
    <property type="component" value="Chromosome"/>
</dbReference>
<gene>
    <name evidence="1" type="ORF">AWM75_01430</name>
</gene>
<dbReference type="AlphaFoldDB" id="A0A0X8FLC6"/>
<dbReference type="STRING" id="128944.AWM75_01430"/>
<keyword evidence="2" id="KW-1185">Reference proteome</keyword>
<accession>A0A0X8FLC6</accession>
<sequence length="84" mass="9397">MMKQLVTAFKAFWGQLAVKARVLTLKEWGLGLLVNGICYLIAYLLVALIVPVTYENTGILVLSIFKYAVIITGLVGLWRIIKQN</sequence>